<dbReference type="Proteomes" id="UP000005240">
    <property type="component" value="Unassembled WGS sequence"/>
</dbReference>
<accession>A0A180G4A0</accession>
<keyword evidence="4" id="KW-1185">Reference proteome</keyword>
<protein>
    <submittedName>
        <fullName evidence="2 3">Uncharacterized protein</fullName>
    </submittedName>
</protein>
<evidence type="ECO:0000256" key="1">
    <source>
        <dbReference type="SAM" id="MobiDB-lite"/>
    </source>
</evidence>
<dbReference type="VEuPathDB" id="FungiDB:PTTG_03317"/>
<feature type="compositionally biased region" description="Polar residues" evidence="1">
    <location>
        <begin position="409"/>
        <end position="425"/>
    </location>
</feature>
<sequence>MTWSEVPLEKLADGSSRRRRTAKSHTQERQTNENLSRMITRAADDKPHHREKVLRSLQTFARAMMGLPSNAKPQDLPDSVTSEELSNWDTWRERRKEAFNDRLKEAIKKNPKANEQEIKLIQKEVTDQLKSRLVPVTFRGSAFSATLSISLHVKRDMEADLAKAGFHRYTFDWNAKLVNDSLWNAVTVDITIRHWLPWAKRINIDVNQSALPGIKARFLEWISNQGVTQAKAQLTPPQLAAQRKRMQYVRTTKRKIANLRGDTFLGLYPEKKILGHLLRDPDAVSDFEEENPETLPRRIAAHWRSTEMEDIIRCIDHAALQRAKTTQKKMSVKGLLDRKDTRVPTSQERIDQTVPNRFPADAYRSSYLQEVGQFQAEHMTSERMGLDNLAKEMIRKSFGEGYCRPQVQGKDNSTALNPAASNQAGPSGPEVQMSG</sequence>
<evidence type="ECO:0000313" key="3">
    <source>
        <dbReference type="EnsemblFungi" id="PTTG_03317-t43_1-p1"/>
    </source>
</evidence>
<evidence type="ECO:0000313" key="2">
    <source>
        <dbReference type="EMBL" id="OAV87420.1"/>
    </source>
</evidence>
<dbReference type="EMBL" id="ADAS02000418">
    <property type="protein sequence ID" value="OAV87420.1"/>
    <property type="molecule type" value="Genomic_DNA"/>
</dbReference>
<reference evidence="2" key="1">
    <citation type="submission" date="2009-11" db="EMBL/GenBank/DDBJ databases">
        <authorList>
            <consortium name="The Broad Institute Genome Sequencing Platform"/>
            <person name="Ward D."/>
            <person name="Feldgarden M."/>
            <person name="Earl A."/>
            <person name="Young S.K."/>
            <person name="Zeng Q."/>
            <person name="Koehrsen M."/>
            <person name="Alvarado L."/>
            <person name="Berlin A."/>
            <person name="Bochicchio J."/>
            <person name="Borenstein D."/>
            <person name="Chapman S.B."/>
            <person name="Chen Z."/>
            <person name="Engels R."/>
            <person name="Freedman E."/>
            <person name="Gellesch M."/>
            <person name="Goldberg J."/>
            <person name="Griggs A."/>
            <person name="Gujja S."/>
            <person name="Heilman E."/>
            <person name="Heiman D."/>
            <person name="Hepburn T."/>
            <person name="Howarth C."/>
            <person name="Jen D."/>
            <person name="Larson L."/>
            <person name="Lewis B."/>
            <person name="Mehta T."/>
            <person name="Park D."/>
            <person name="Pearson M."/>
            <person name="Roberts A."/>
            <person name="Saif S."/>
            <person name="Shea T."/>
            <person name="Shenoy N."/>
            <person name="Sisk P."/>
            <person name="Stolte C."/>
            <person name="Sykes S."/>
            <person name="Thomson T."/>
            <person name="Walk T."/>
            <person name="White J."/>
            <person name="Yandava C."/>
            <person name="Izard J."/>
            <person name="Baranova O.V."/>
            <person name="Blanton J.M."/>
            <person name="Tanner A.C."/>
            <person name="Dewhirst F.E."/>
            <person name="Haas B."/>
            <person name="Nusbaum C."/>
            <person name="Birren B."/>
        </authorList>
    </citation>
    <scope>NUCLEOTIDE SEQUENCE [LARGE SCALE GENOMIC DNA]</scope>
    <source>
        <strain evidence="2">1-1 BBBD Race 1</strain>
    </source>
</reference>
<evidence type="ECO:0000313" key="4">
    <source>
        <dbReference type="Proteomes" id="UP000005240"/>
    </source>
</evidence>
<dbReference type="OrthoDB" id="2500748at2759"/>
<gene>
    <name evidence="2" type="ORF">PTTG_03317</name>
</gene>
<dbReference type="EnsemblFungi" id="PTTG_03317-t43_1">
    <property type="protein sequence ID" value="PTTG_03317-t43_1-p1"/>
    <property type="gene ID" value="PTTG_03317"/>
</dbReference>
<organism evidence="2">
    <name type="scientific">Puccinia triticina (isolate 1-1 / race 1 (BBBD))</name>
    <name type="common">Brown leaf rust fungus</name>
    <dbReference type="NCBI Taxonomy" id="630390"/>
    <lineage>
        <taxon>Eukaryota</taxon>
        <taxon>Fungi</taxon>
        <taxon>Dikarya</taxon>
        <taxon>Basidiomycota</taxon>
        <taxon>Pucciniomycotina</taxon>
        <taxon>Pucciniomycetes</taxon>
        <taxon>Pucciniales</taxon>
        <taxon>Pucciniaceae</taxon>
        <taxon>Puccinia</taxon>
    </lineage>
</organism>
<reference evidence="2" key="2">
    <citation type="submission" date="2016-05" db="EMBL/GenBank/DDBJ databases">
        <title>Comparative analysis highlights variable genome content of wheat rusts and divergence of the mating loci.</title>
        <authorList>
            <person name="Cuomo C.A."/>
            <person name="Bakkeren G."/>
            <person name="Szabo L."/>
            <person name="Khalil H."/>
            <person name="Joly D."/>
            <person name="Goldberg J."/>
            <person name="Young S."/>
            <person name="Zeng Q."/>
            <person name="Fellers J."/>
        </authorList>
    </citation>
    <scope>NUCLEOTIDE SEQUENCE [LARGE SCALE GENOMIC DNA]</scope>
    <source>
        <strain evidence="2">1-1 BBBD Race 1</strain>
    </source>
</reference>
<name>A0A180G4A0_PUCT1</name>
<dbReference type="AlphaFoldDB" id="A0A180G4A0"/>
<feature type="region of interest" description="Disordered" evidence="1">
    <location>
        <begin position="1"/>
        <end position="50"/>
    </location>
</feature>
<reference evidence="3" key="4">
    <citation type="submission" date="2025-05" db="UniProtKB">
        <authorList>
            <consortium name="EnsemblFungi"/>
        </authorList>
    </citation>
    <scope>IDENTIFICATION</scope>
    <source>
        <strain evidence="3">isolate 1-1 / race 1 (BBBD)</strain>
    </source>
</reference>
<proteinExistence type="predicted"/>
<reference evidence="3 4" key="3">
    <citation type="journal article" date="2017" name="G3 (Bethesda)">
        <title>Comparative analysis highlights variable genome content of wheat rusts and divergence of the mating loci.</title>
        <authorList>
            <person name="Cuomo C.A."/>
            <person name="Bakkeren G."/>
            <person name="Khalil H.B."/>
            <person name="Panwar V."/>
            <person name="Joly D."/>
            <person name="Linning R."/>
            <person name="Sakthikumar S."/>
            <person name="Song X."/>
            <person name="Adiconis X."/>
            <person name="Fan L."/>
            <person name="Goldberg J.M."/>
            <person name="Levin J.Z."/>
            <person name="Young S."/>
            <person name="Zeng Q."/>
            <person name="Anikster Y."/>
            <person name="Bruce M."/>
            <person name="Wang M."/>
            <person name="Yin C."/>
            <person name="McCallum B."/>
            <person name="Szabo L.J."/>
            <person name="Hulbert S."/>
            <person name="Chen X."/>
            <person name="Fellers J.P."/>
        </authorList>
    </citation>
    <scope>NUCLEOTIDE SEQUENCE</scope>
    <source>
        <strain evidence="4">Isolate 1-1 / race 1 (BBBD)</strain>
        <strain evidence="3">isolate 1-1 / race 1 (BBBD)</strain>
    </source>
</reference>
<feature type="compositionally biased region" description="Basic and acidic residues" evidence="1">
    <location>
        <begin position="7"/>
        <end position="16"/>
    </location>
</feature>
<feature type="region of interest" description="Disordered" evidence="1">
    <location>
        <begin position="402"/>
        <end position="435"/>
    </location>
</feature>